<dbReference type="Proteomes" id="UP000799428">
    <property type="component" value="Unassembled WGS sequence"/>
</dbReference>
<protein>
    <submittedName>
        <fullName evidence="1">Uncharacterized protein</fullName>
    </submittedName>
</protein>
<accession>A0A6G1KJA7</accession>
<sequence length="132" mass="14876">MPWPEGRKSRLGGLGRERGRLARSRTWENCRQLKVGVPHAFQSMWRRHCVCVLHAHGMGSGVEGSICTYMYIHNSIANCRLPEDSGFQLLIVIERTSYDLLSKAPTRVLVATVRGHHPQIVHSFSPLISTCL</sequence>
<organism evidence="1 2">
    <name type="scientific">Pleomassaria siparia CBS 279.74</name>
    <dbReference type="NCBI Taxonomy" id="1314801"/>
    <lineage>
        <taxon>Eukaryota</taxon>
        <taxon>Fungi</taxon>
        <taxon>Dikarya</taxon>
        <taxon>Ascomycota</taxon>
        <taxon>Pezizomycotina</taxon>
        <taxon>Dothideomycetes</taxon>
        <taxon>Pleosporomycetidae</taxon>
        <taxon>Pleosporales</taxon>
        <taxon>Pleomassariaceae</taxon>
        <taxon>Pleomassaria</taxon>
    </lineage>
</organism>
<proteinExistence type="predicted"/>
<keyword evidence="2" id="KW-1185">Reference proteome</keyword>
<reference evidence="1" key="1">
    <citation type="journal article" date="2020" name="Stud. Mycol.">
        <title>101 Dothideomycetes genomes: a test case for predicting lifestyles and emergence of pathogens.</title>
        <authorList>
            <person name="Haridas S."/>
            <person name="Albert R."/>
            <person name="Binder M."/>
            <person name="Bloem J."/>
            <person name="Labutti K."/>
            <person name="Salamov A."/>
            <person name="Andreopoulos B."/>
            <person name="Baker S."/>
            <person name="Barry K."/>
            <person name="Bills G."/>
            <person name="Bluhm B."/>
            <person name="Cannon C."/>
            <person name="Castanera R."/>
            <person name="Culley D."/>
            <person name="Daum C."/>
            <person name="Ezra D."/>
            <person name="Gonzalez J."/>
            <person name="Henrissat B."/>
            <person name="Kuo A."/>
            <person name="Liang C."/>
            <person name="Lipzen A."/>
            <person name="Lutzoni F."/>
            <person name="Magnuson J."/>
            <person name="Mondo S."/>
            <person name="Nolan M."/>
            <person name="Ohm R."/>
            <person name="Pangilinan J."/>
            <person name="Park H.-J."/>
            <person name="Ramirez L."/>
            <person name="Alfaro M."/>
            <person name="Sun H."/>
            <person name="Tritt A."/>
            <person name="Yoshinaga Y."/>
            <person name="Zwiers L.-H."/>
            <person name="Turgeon B."/>
            <person name="Goodwin S."/>
            <person name="Spatafora J."/>
            <person name="Crous P."/>
            <person name="Grigoriev I."/>
        </authorList>
    </citation>
    <scope>NUCLEOTIDE SEQUENCE</scope>
    <source>
        <strain evidence="1">CBS 279.74</strain>
    </source>
</reference>
<gene>
    <name evidence="1" type="ORF">K504DRAFT_125830</name>
</gene>
<evidence type="ECO:0000313" key="2">
    <source>
        <dbReference type="Proteomes" id="UP000799428"/>
    </source>
</evidence>
<evidence type="ECO:0000313" key="1">
    <source>
        <dbReference type="EMBL" id="KAF2712929.1"/>
    </source>
</evidence>
<dbReference type="EMBL" id="MU005765">
    <property type="protein sequence ID" value="KAF2712929.1"/>
    <property type="molecule type" value="Genomic_DNA"/>
</dbReference>
<name>A0A6G1KJA7_9PLEO</name>
<dbReference type="AlphaFoldDB" id="A0A6G1KJA7"/>